<gene>
    <name evidence="3" type="ORF">FYJ27_05865</name>
    <name evidence="2" type="ORF">L0P62_04580</name>
</gene>
<evidence type="ECO:0000313" key="3">
    <source>
        <dbReference type="EMBL" id="MSS43258.1"/>
    </source>
</evidence>
<dbReference type="InterPro" id="IPR010178">
    <property type="entry name" value="Lit"/>
</dbReference>
<sequence length="215" mass="25306">MNKTISIIFSVFLPIAILLFSINIIAFNESFYTKKYDEYSIPSSTNIEKDELMDLTNKLFKYLKGEEDNSHIKKYFNKKELIHLEDVRVLFKEGFILRNISIIILLISFLYLIFKNPKNLVKYSMYSSIVSLGIVLAVFLLYLIDFNKYFTYFHLILFDNDLWLLNPNVDILIRIFPEQIFISLLNNIVLLFVIIMSIILVITKLYSGRVNGKIE</sequence>
<organism evidence="3 4">
    <name type="scientific">Anaerosalibacter bizertensis</name>
    <dbReference type="NCBI Taxonomy" id="932217"/>
    <lineage>
        <taxon>Bacteria</taxon>
        <taxon>Bacillati</taxon>
        <taxon>Bacillota</taxon>
        <taxon>Tissierellia</taxon>
        <taxon>Tissierellales</taxon>
        <taxon>Sporanaerobacteraceae</taxon>
        <taxon>Anaerosalibacter</taxon>
    </lineage>
</organism>
<protein>
    <submittedName>
        <fullName evidence="3">TIGR01906 family membrane protein</fullName>
    </submittedName>
</protein>
<accession>A0A844FH32</accession>
<reference evidence="2" key="2">
    <citation type="submission" date="2022-01" db="EMBL/GenBank/DDBJ databases">
        <title>Collection of gut derived symbiotic bacterial strains cultured from healthy donors.</title>
        <authorList>
            <person name="Lin H."/>
            <person name="Kohout C."/>
            <person name="Waligurski E."/>
            <person name="Pamer E.G."/>
        </authorList>
    </citation>
    <scope>NUCLEOTIDE SEQUENCE</scope>
    <source>
        <strain evidence="2">MSK.14.39</strain>
    </source>
</reference>
<keyword evidence="1" id="KW-1133">Transmembrane helix</keyword>
<dbReference type="Proteomes" id="UP000462760">
    <property type="component" value="Unassembled WGS sequence"/>
</dbReference>
<evidence type="ECO:0000313" key="5">
    <source>
        <dbReference type="Proteomes" id="UP001108123"/>
    </source>
</evidence>
<dbReference type="OrthoDB" id="9813051at2"/>
<keyword evidence="5" id="KW-1185">Reference proteome</keyword>
<evidence type="ECO:0000256" key="1">
    <source>
        <dbReference type="SAM" id="Phobius"/>
    </source>
</evidence>
<evidence type="ECO:0000313" key="2">
    <source>
        <dbReference type="EMBL" id="MCG4564721.1"/>
    </source>
</evidence>
<proteinExistence type="predicted"/>
<feature type="transmembrane region" description="Helical" evidence="1">
    <location>
        <begin position="180"/>
        <end position="203"/>
    </location>
</feature>
<dbReference type="RefSeq" id="WP_154483936.1">
    <property type="nucleotide sequence ID" value="NZ_JAHLOA010000007.1"/>
</dbReference>
<dbReference type="Proteomes" id="UP001108123">
    <property type="component" value="Unassembled WGS sequence"/>
</dbReference>
<feature type="transmembrane region" description="Helical" evidence="1">
    <location>
        <begin position="95"/>
        <end position="114"/>
    </location>
</feature>
<feature type="transmembrane region" description="Helical" evidence="1">
    <location>
        <begin position="126"/>
        <end position="144"/>
    </location>
</feature>
<reference evidence="3 4" key="1">
    <citation type="submission" date="2019-08" db="EMBL/GenBank/DDBJ databases">
        <title>In-depth cultivation of the pig gut microbiome towards novel bacterial diversity and tailored functional studies.</title>
        <authorList>
            <person name="Wylensek D."/>
            <person name="Hitch T.C.A."/>
            <person name="Clavel T."/>
        </authorList>
    </citation>
    <scope>NUCLEOTIDE SEQUENCE [LARGE SCALE GENOMIC DNA]</scope>
    <source>
        <strain evidence="3 4">Med78-601-WT-4W-RMD-3</strain>
    </source>
</reference>
<dbReference type="AlphaFoldDB" id="A0A844FH32"/>
<evidence type="ECO:0000313" key="4">
    <source>
        <dbReference type="Proteomes" id="UP000462760"/>
    </source>
</evidence>
<name>A0A844FH32_9FIRM</name>
<keyword evidence="1" id="KW-0812">Transmembrane</keyword>
<dbReference type="EMBL" id="VULR01000006">
    <property type="protein sequence ID" value="MSS43258.1"/>
    <property type="molecule type" value="Genomic_DNA"/>
</dbReference>
<feature type="transmembrane region" description="Helical" evidence="1">
    <location>
        <begin position="7"/>
        <end position="27"/>
    </location>
</feature>
<keyword evidence="1" id="KW-0472">Membrane</keyword>
<dbReference type="Pfam" id="PF07314">
    <property type="entry name" value="Lit"/>
    <property type="match status" value="1"/>
</dbReference>
<dbReference type="NCBIfam" id="TIGR01906">
    <property type="entry name" value="integ_TIGR01906"/>
    <property type="match status" value="1"/>
</dbReference>
<dbReference type="EMBL" id="JAKNID010000011">
    <property type="protein sequence ID" value="MCG4564721.1"/>
    <property type="molecule type" value="Genomic_DNA"/>
</dbReference>
<comment type="caution">
    <text evidence="3">The sequence shown here is derived from an EMBL/GenBank/DDBJ whole genome shotgun (WGS) entry which is preliminary data.</text>
</comment>